<feature type="compositionally biased region" description="Basic residues" evidence="1">
    <location>
        <begin position="1"/>
        <end position="15"/>
    </location>
</feature>
<dbReference type="Proteomes" id="UP000319801">
    <property type="component" value="Unassembled WGS sequence"/>
</dbReference>
<dbReference type="OrthoDB" id="436606at2759"/>
<protein>
    <submittedName>
        <fullName evidence="3">UBX domain-containing protein 10</fullName>
    </submittedName>
</protein>
<dbReference type="AlphaFoldDB" id="A0A556U0A5"/>
<feature type="compositionally biased region" description="Basic and acidic residues" evidence="1">
    <location>
        <begin position="16"/>
        <end position="33"/>
    </location>
</feature>
<gene>
    <name evidence="3" type="ORF">Baya_6458</name>
</gene>
<feature type="domain" description="UBX" evidence="2">
    <location>
        <begin position="152"/>
        <end position="222"/>
    </location>
</feature>
<proteinExistence type="predicted"/>
<dbReference type="InterPro" id="IPR029071">
    <property type="entry name" value="Ubiquitin-like_domsf"/>
</dbReference>
<keyword evidence="4" id="KW-1185">Reference proteome</keyword>
<evidence type="ECO:0000313" key="3">
    <source>
        <dbReference type="EMBL" id="TSL61187.1"/>
    </source>
</evidence>
<dbReference type="Gene3D" id="3.10.20.90">
    <property type="entry name" value="Phosphatidylinositol 3-kinase Catalytic Subunit, Chain A, domain 1"/>
    <property type="match status" value="1"/>
</dbReference>
<evidence type="ECO:0000256" key="1">
    <source>
        <dbReference type="SAM" id="MobiDB-lite"/>
    </source>
</evidence>
<feature type="region of interest" description="Disordered" evidence="1">
    <location>
        <begin position="1"/>
        <end position="56"/>
    </location>
</feature>
<evidence type="ECO:0000259" key="2">
    <source>
        <dbReference type="PROSITE" id="PS50033"/>
    </source>
</evidence>
<evidence type="ECO:0000313" key="4">
    <source>
        <dbReference type="Proteomes" id="UP000319801"/>
    </source>
</evidence>
<dbReference type="Pfam" id="PF00789">
    <property type="entry name" value="UBX"/>
    <property type="match status" value="1"/>
</dbReference>
<name>A0A556U0A5_BAGYA</name>
<accession>A0A556U0A5</accession>
<reference evidence="3 4" key="1">
    <citation type="journal article" date="2019" name="Genome Biol. Evol.">
        <title>Whole-Genome Sequencing of the Giant Devil Catfish, Bagarius yarrelli.</title>
        <authorList>
            <person name="Jiang W."/>
            <person name="Lv Y."/>
            <person name="Cheng L."/>
            <person name="Yang K."/>
            <person name="Chao B."/>
            <person name="Wang X."/>
            <person name="Li Y."/>
            <person name="Pan X."/>
            <person name="You X."/>
            <person name="Zhang Y."/>
            <person name="Yang J."/>
            <person name="Li J."/>
            <person name="Zhang X."/>
            <person name="Liu S."/>
            <person name="Sun C."/>
            <person name="Yang J."/>
            <person name="Shi Q."/>
        </authorList>
    </citation>
    <scope>NUCLEOTIDE SEQUENCE [LARGE SCALE GENOMIC DNA]</scope>
    <source>
        <strain evidence="3">JWS20170419001</strain>
        <tissue evidence="3">Muscle</tissue>
    </source>
</reference>
<dbReference type="SUPFAM" id="SSF54236">
    <property type="entry name" value="Ubiquitin-like"/>
    <property type="match status" value="1"/>
</dbReference>
<feature type="compositionally biased region" description="Pro residues" evidence="1">
    <location>
        <begin position="35"/>
        <end position="48"/>
    </location>
</feature>
<dbReference type="EMBL" id="VCAZ01000034">
    <property type="protein sequence ID" value="TSL61187.1"/>
    <property type="molecule type" value="Genomic_DNA"/>
</dbReference>
<organism evidence="3 4">
    <name type="scientific">Bagarius yarrelli</name>
    <name type="common">Goonch</name>
    <name type="synonym">Bagrus yarrelli</name>
    <dbReference type="NCBI Taxonomy" id="175774"/>
    <lineage>
        <taxon>Eukaryota</taxon>
        <taxon>Metazoa</taxon>
        <taxon>Chordata</taxon>
        <taxon>Craniata</taxon>
        <taxon>Vertebrata</taxon>
        <taxon>Euteleostomi</taxon>
        <taxon>Actinopterygii</taxon>
        <taxon>Neopterygii</taxon>
        <taxon>Teleostei</taxon>
        <taxon>Ostariophysi</taxon>
        <taxon>Siluriformes</taxon>
        <taxon>Sisoridae</taxon>
        <taxon>Sisorinae</taxon>
        <taxon>Bagarius</taxon>
    </lineage>
</organism>
<comment type="caution">
    <text evidence="3">The sequence shown here is derived from an EMBL/GenBank/DDBJ whole genome shotgun (WGS) entry which is preliminary data.</text>
</comment>
<sequence length="228" mass="25994">MHVIRPKSAKGRTRPKLTESRSTHDELLHDRRPFSPHPPSHPPHPPPTQSHRFDSSLSPRTFFRHTNLCLEGETTFAVPMPSLNKFKVLPSIEKRSEEEVSSVDTEENTLRSKLHTFNFLKSDPEMDRESNRTVRPVSRCQDSETGGPWVLLALRTPCGQRLKCQFKPTDTLRHVVATAEDLSGKPYKHVLIETMEVPRKSFTNLNMTLYQCGIVNKSVLCISFKDGP</sequence>
<dbReference type="PROSITE" id="PS50033">
    <property type="entry name" value="UBX"/>
    <property type="match status" value="1"/>
</dbReference>
<dbReference type="InterPro" id="IPR001012">
    <property type="entry name" value="UBX_dom"/>
</dbReference>